<dbReference type="EMBL" id="JARVKF010000053">
    <property type="protein sequence ID" value="KAK9423987.1"/>
    <property type="molecule type" value="Genomic_DNA"/>
</dbReference>
<accession>A0ABR2VAT1</accession>
<protein>
    <submittedName>
        <fullName evidence="3">Uncharacterized protein</fullName>
    </submittedName>
</protein>
<evidence type="ECO:0000313" key="3">
    <source>
        <dbReference type="EMBL" id="KAK9423987.1"/>
    </source>
</evidence>
<gene>
    <name evidence="3" type="ORF">SUNI508_13870</name>
</gene>
<sequence length="702" mass="80685">MVTAALQRAHPGHLAWLDRIGWLAKPSNTPFRNRNADDPDVHQPLHVLGLGCPIYAENPDADRFAHVASDWSQPRLTWREIQMLRAMNELTDLHDWNLLPVIDAWLEIAIKMYSMSDKTWDWCRRELHDLADKYQQRKFVTIFDSSSRVCKSDILMPPQLLATLQSAIPNLLSMKAHDENFDLVDPSMFPFVHGRTRVFLDGTQVPLRGSTEFIGCGRVTEPLVVMRPDGYGSETLREMHLLEMAGKLVDDATKARFYRSSERFQWLPCDVGFAAGDQDGVEILSYVNNLHPEHHRLLYRAIEDAISLSTEPWNEVLAYPGKPRTPLRIRTYGVQWGPERPAWADEDLLQRLDKMGEHEKETSPEYQRVLGLVDEYEKLINHEGSSAVYYHDEYQKQSLYIRVAAKHRTLYHWEHPEPGDSFTYDEWKMGRSGRAIVGGRERRPLAGVPPGKTWEEPRFDYPDHNFHNVNLREKFKDEGLQVIVRIASVDVDQQTPHHPGTKWQVNGFLNEHIVATSSIFFDIKDITQSSMSFGVEADLDPADHQYEGFNFQEIAAMYGLEYDQLEGGDALQELGQVKISQGRMLVYPNTLQHKWDGFELAPGASAGHMRYLEIHLVDPHYRLVSTANAPPQQHDWWYDAGPGQIDWATYDLPREIIHNIVDEIGEWPMGLDEACNVKAEMDEERKIAMEAVMGGVVQYSFY</sequence>
<dbReference type="Proteomes" id="UP001408356">
    <property type="component" value="Unassembled WGS sequence"/>
</dbReference>
<organism evidence="3 4">
    <name type="scientific">Seiridium unicorne</name>
    <dbReference type="NCBI Taxonomy" id="138068"/>
    <lineage>
        <taxon>Eukaryota</taxon>
        <taxon>Fungi</taxon>
        <taxon>Dikarya</taxon>
        <taxon>Ascomycota</taxon>
        <taxon>Pezizomycotina</taxon>
        <taxon>Sordariomycetes</taxon>
        <taxon>Xylariomycetidae</taxon>
        <taxon>Amphisphaeriales</taxon>
        <taxon>Sporocadaceae</taxon>
        <taxon>Seiridium</taxon>
    </lineage>
</organism>
<keyword evidence="4" id="KW-1185">Reference proteome</keyword>
<evidence type="ECO:0000259" key="1">
    <source>
        <dbReference type="Pfam" id="PF14033"/>
    </source>
</evidence>
<reference evidence="3 4" key="1">
    <citation type="journal article" date="2024" name="J. Plant Pathol.">
        <title>Sequence and assembly of the genome of Seiridium unicorne, isolate CBS 538.82, causal agent of cypress canker disease.</title>
        <authorList>
            <person name="Scali E."/>
            <person name="Rocca G.D."/>
            <person name="Danti R."/>
            <person name="Garbelotto M."/>
            <person name="Barberini S."/>
            <person name="Baroncelli R."/>
            <person name="Emiliani G."/>
        </authorList>
    </citation>
    <scope>NUCLEOTIDE SEQUENCE [LARGE SCALE GENOMIC DNA]</scope>
    <source>
        <strain evidence="3 4">BM-138-508</strain>
    </source>
</reference>
<dbReference type="InterPro" id="IPR049192">
    <property type="entry name" value="DUF4246_C"/>
</dbReference>
<dbReference type="InterPro" id="IPR025340">
    <property type="entry name" value="DUF4246"/>
</dbReference>
<evidence type="ECO:0000313" key="4">
    <source>
        <dbReference type="Proteomes" id="UP001408356"/>
    </source>
</evidence>
<proteinExistence type="predicted"/>
<dbReference type="InterPro" id="IPR049207">
    <property type="entry name" value="DUF4246_N"/>
</dbReference>
<feature type="domain" description="DUF4246" evidence="1">
    <location>
        <begin position="118"/>
        <end position="639"/>
    </location>
</feature>
<dbReference type="Pfam" id="PF21666">
    <property type="entry name" value="DUF4246_N"/>
    <property type="match status" value="1"/>
</dbReference>
<feature type="domain" description="DUF4246" evidence="2">
    <location>
        <begin position="49"/>
        <end position="97"/>
    </location>
</feature>
<evidence type="ECO:0000259" key="2">
    <source>
        <dbReference type="Pfam" id="PF21666"/>
    </source>
</evidence>
<comment type="caution">
    <text evidence="3">The sequence shown here is derived from an EMBL/GenBank/DDBJ whole genome shotgun (WGS) entry which is preliminary data.</text>
</comment>
<name>A0ABR2VAT1_9PEZI</name>
<dbReference type="PANTHER" id="PTHR33119:SF1">
    <property type="entry name" value="FE2OG DIOXYGENASE DOMAIN-CONTAINING PROTEIN"/>
    <property type="match status" value="1"/>
</dbReference>
<dbReference type="PANTHER" id="PTHR33119">
    <property type="entry name" value="IFI3P"/>
    <property type="match status" value="1"/>
</dbReference>
<dbReference type="Pfam" id="PF14033">
    <property type="entry name" value="DUF4246"/>
    <property type="match status" value="1"/>
</dbReference>